<evidence type="ECO:0000256" key="6">
    <source>
        <dbReference type="ARBA" id="ARBA00023204"/>
    </source>
</evidence>
<evidence type="ECO:0000256" key="2">
    <source>
        <dbReference type="ARBA" id="ARBA00022490"/>
    </source>
</evidence>
<dbReference type="InterPro" id="IPR008332">
    <property type="entry name" value="MethylG_MeTrfase_N"/>
</dbReference>
<keyword evidence="4 8" id="KW-0808">Transferase</keyword>
<reference evidence="11 12" key="1">
    <citation type="submission" date="2020-03" db="EMBL/GenBank/DDBJ databases">
        <title>WGS of actinomycetes isolated from Thailand.</title>
        <authorList>
            <person name="Thawai C."/>
        </authorList>
    </citation>
    <scope>NUCLEOTIDE SEQUENCE [LARGE SCALE GENOMIC DNA]</scope>
    <source>
        <strain evidence="11 12">FMUSA5-5</strain>
    </source>
</reference>
<dbReference type="SUPFAM" id="SSF46767">
    <property type="entry name" value="Methylated DNA-protein cysteine methyltransferase, C-terminal domain"/>
    <property type="match status" value="1"/>
</dbReference>
<dbReference type="InterPro" id="IPR023546">
    <property type="entry name" value="MGMT"/>
</dbReference>
<comment type="miscellaneous">
    <text evidence="8">This enzyme catalyzes only one turnover and therefore is not strictly catalytic. According to one definition, an enzyme is a biocatalyst that acts repeatedly and over many reaction cycles.</text>
</comment>
<keyword evidence="6 8" id="KW-0234">DNA repair</keyword>
<sequence>MDIYTTIDSPLGEILLVGDGTALTRLSFAPAAPQTAGLRRDDLKFVEAERQLGEYFAGERTAFDLPLRPRGSAFQERVWTELAGLPYGTTTSYGALAARIGAPADRIRAVGAAVGANPLLVLLPCHRVVAADGALTGYAAGLERKRALLTLEGVLQPQLWSTL</sequence>
<dbReference type="PANTHER" id="PTHR10815">
    <property type="entry name" value="METHYLATED-DNA--PROTEIN-CYSTEINE METHYLTRANSFERASE"/>
    <property type="match status" value="1"/>
</dbReference>
<dbReference type="CDD" id="cd06445">
    <property type="entry name" value="ATase"/>
    <property type="match status" value="1"/>
</dbReference>
<dbReference type="PANTHER" id="PTHR10815:SF5">
    <property type="entry name" value="METHYLATED-DNA--PROTEIN-CYSTEINE METHYLTRANSFERASE"/>
    <property type="match status" value="1"/>
</dbReference>
<comment type="caution">
    <text evidence="11">The sequence shown here is derived from an EMBL/GenBank/DDBJ whole genome shotgun (WGS) entry which is preliminary data.</text>
</comment>
<dbReference type="Pfam" id="PF02870">
    <property type="entry name" value="Methyltransf_1N"/>
    <property type="match status" value="1"/>
</dbReference>
<feature type="domain" description="Methylguanine DNA methyltransferase ribonuclease-like" evidence="10">
    <location>
        <begin position="4"/>
        <end position="69"/>
    </location>
</feature>
<dbReference type="Proteomes" id="UP000696294">
    <property type="component" value="Unassembled WGS sequence"/>
</dbReference>
<dbReference type="RefSeq" id="WP_168008452.1">
    <property type="nucleotide sequence ID" value="NZ_JAATEP010000004.1"/>
</dbReference>
<organism evidence="11 12">
    <name type="scientific">Nonomuraea composti</name>
    <dbReference type="NCBI Taxonomy" id="2720023"/>
    <lineage>
        <taxon>Bacteria</taxon>
        <taxon>Bacillati</taxon>
        <taxon>Actinomycetota</taxon>
        <taxon>Actinomycetes</taxon>
        <taxon>Streptosporangiales</taxon>
        <taxon>Streptosporangiaceae</taxon>
        <taxon>Nonomuraea</taxon>
    </lineage>
</organism>
<keyword evidence="12" id="KW-1185">Reference proteome</keyword>
<feature type="active site" description="Nucleophile; methyl group acceptor" evidence="8">
    <location>
        <position position="125"/>
    </location>
</feature>
<comment type="subcellular location">
    <subcellularLocation>
        <location evidence="8">Cytoplasm</location>
    </subcellularLocation>
</comment>
<evidence type="ECO:0000313" key="12">
    <source>
        <dbReference type="Proteomes" id="UP000696294"/>
    </source>
</evidence>
<comment type="similarity">
    <text evidence="8">Belongs to the MGMT family.</text>
</comment>
<evidence type="ECO:0000256" key="1">
    <source>
        <dbReference type="ARBA" id="ARBA00001286"/>
    </source>
</evidence>
<evidence type="ECO:0000259" key="9">
    <source>
        <dbReference type="Pfam" id="PF01035"/>
    </source>
</evidence>
<evidence type="ECO:0000256" key="5">
    <source>
        <dbReference type="ARBA" id="ARBA00022763"/>
    </source>
</evidence>
<evidence type="ECO:0000256" key="7">
    <source>
        <dbReference type="ARBA" id="ARBA00049348"/>
    </source>
</evidence>
<comment type="catalytic activity">
    <reaction evidence="1 8">
        <text>a 4-O-methyl-thymidine in DNA + L-cysteinyl-[protein] = a thymidine in DNA + S-methyl-L-cysteinyl-[protein]</text>
        <dbReference type="Rhea" id="RHEA:53428"/>
        <dbReference type="Rhea" id="RHEA-COMP:10131"/>
        <dbReference type="Rhea" id="RHEA-COMP:10132"/>
        <dbReference type="Rhea" id="RHEA-COMP:13555"/>
        <dbReference type="Rhea" id="RHEA-COMP:13556"/>
        <dbReference type="ChEBI" id="CHEBI:29950"/>
        <dbReference type="ChEBI" id="CHEBI:82612"/>
        <dbReference type="ChEBI" id="CHEBI:137386"/>
        <dbReference type="ChEBI" id="CHEBI:137387"/>
        <dbReference type="EC" id="2.1.1.63"/>
    </reaction>
</comment>
<dbReference type="PROSITE" id="PS00374">
    <property type="entry name" value="MGMT"/>
    <property type="match status" value="1"/>
</dbReference>
<evidence type="ECO:0000256" key="4">
    <source>
        <dbReference type="ARBA" id="ARBA00022679"/>
    </source>
</evidence>
<dbReference type="EMBL" id="JAATEP010000004">
    <property type="protein sequence ID" value="NJP89496.1"/>
    <property type="molecule type" value="Genomic_DNA"/>
</dbReference>
<keyword evidence="5 8" id="KW-0227">DNA damage</keyword>
<keyword evidence="2 8" id="KW-0963">Cytoplasm</keyword>
<keyword evidence="3 8" id="KW-0489">Methyltransferase</keyword>
<gene>
    <name evidence="11" type="ORF">HCN51_08560</name>
</gene>
<name>A0ABX1B2S8_9ACTN</name>
<dbReference type="InterPro" id="IPR014048">
    <property type="entry name" value="MethylDNA_cys_MeTrfase_DNA-bd"/>
</dbReference>
<evidence type="ECO:0000259" key="10">
    <source>
        <dbReference type="Pfam" id="PF02870"/>
    </source>
</evidence>
<evidence type="ECO:0000256" key="3">
    <source>
        <dbReference type="ARBA" id="ARBA00022603"/>
    </source>
</evidence>
<comment type="catalytic activity">
    <reaction evidence="7 8">
        <text>a 6-O-methyl-2'-deoxyguanosine in DNA + L-cysteinyl-[protein] = S-methyl-L-cysteinyl-[protein] + a 2'-deoxyguanosine in DNA</text>
        <dbReference type="Rhea" id="RHEA:24000"/>
        <dbReference type="Rhea" id="RHEA-COMP:10131"/>
        <dbReference type="Rhea" id="RHEA-COMP:10132"/>
        <dbReference type="Rhea" id="RHEA-COMP:11367"/>
        <dbReference type="Rhea" id="RHEA-COMP:11368"/>
        <dbReference type="ChEBI" id="CHEBI:29950"/>
        <dbReference type="ChEBI" id="CHEBI:82612"/>
        <dbReference type="ChEBI" id="CHEBI:85445"/>
        <dbReference type="ChEBI" id="CHEBI:85448"/>
        <dbReference type="EC" id="2.1.1.63"/>
    </reaction>
</comment>
<dbReference type="InterPro" id="IPR036217">
    <property type="entry name" value="MethylDNA_cys_MeTrfase_DNAb"/>
</dbReference>
<dbReference type="EC" id="2.1.1.63" evidence="8"/>
<dbReference type="NCBIfam" id="TIGR00589">
    <property type="entry name" value="ogt"/>
    <property type="match status" value="1"/>
</dbReference>
<dbReference type="InterPro" id="IPR036631">
    <property type="entry name" value="MGMT_N_sf"/>
</dbReference>
<evidence type="ECO:0000256" key="8">
    <source>
        <dbReference type="HAMAP-Rule" id="MF_00772"/>
    </source>
</evidence>
<accession>A0ABX1B2S8</accession>
<feature type="domain" description="Methylated-DNA-[protein]-cysteine S-methyltransferase DNA binding" evidence="9">
    <location>
        <begin position="73"/>
        <end position="154"/>
    </location>
</feature>
<dbReference type="Gene3D" id="1.10.10.10">
    <property type="entry name" value="Winged helix-like DNA-binding domain superfamily/Winged helix DNA-binding domain"/>
    <property type="match status" value="1"/>
</dbReference>
<dbReference type="InterPro" id="IPR001497">
    <property type="entry name" value="MethylDNA_cys_MeTrfase_AS"/>
</dbReference>
<evidence type="ECO:0000313" key="11">
    <source>
        <dbReference type="EMBL" id="NJP89496.1"/>
    </source>
</evidence>
<dbReference type="Gene3D" id="3.30.160.70">
    <property type="entry name" value="Methylated DNA-protein cysteine methyltransferase domain"/>
    <property type="match status" value="1"/>
</dbReference>
<dbReference type="HAMAP" id="MF_00772">
    <property type="entry name" value="OGT"/>
    <property type="match status" value="1"/>
</dbReference>
<protein>
    <recommendedName>
        <fullName evidence="8">Methylated-DNA--protein-cysteine methyltransferase</fullName>
        <ecNumber evidence="8">2.1.1.63</ecNumber>
    </recommendedName>
    <alternativeName>
        <fullName evidence="8">6-O-methylguanine-DNA methyltransferase</fullName>
        <shortName evidence="8">MGMT</shortName>
    </alternativeName>
    <alternativeName>
        <fullName evidence="8">O-6-methylguanine-DNA-alkyltransferase</fullName>
    </alternativeName>
</protein>
<comment type="function">
    <text evidence="8">Involved in the cellular defense against the biological effects of O6-methylguanine (O6-MeG) and O4-methylthymine (O4-MeT) in DNA. Repairs the methylated nucleobase in DNA by stoichiometrically transferring the methyl group to a cysteine residue in the enzyme. This is a suicide reaction: the enzyme is irreversibly inactivated.</text>
</comment>
<dbReference type="Pfam" id="PF01035">
    <property type="entry name" value="DNA_binding_1"/>
    <property type="match status" value="1"/>
</dbReference>
<proteinExistence type="inferred from homology"/>
<dbReference type="InterPro" id="IPR036388">
    <property type="entry name" value="WH-like_DNA-bd_sf"/>
</dbReference>
<dbReference type="SUPFAM" id="SSF53155">
    <property type="entry name" value="Methylated DNA-protein cysteine methyltransferase domain"/>
    <property type="match status" value="1"/>
</dbReference>